<name>A0A8C4X961_ERPCA</name>
<keyword evidence="1" id="KW-1133">Transmembrane helix</keyword>
<evidence type="ECO:0000313" key="3">
    <source>
        <dbReference type="Proteomes" id="UP000694620"/>
    </source>
</evidence>
<protein>
    <submittedName>
        <fullName evidence="2">Uncharacterized protein</fullName>
    </submittedName>
</protein>
<organism evidence="2 3">
    <name type="scientific">Erpetoichthys calabaricus</name>
    <name type="common">Rope fish</name>
    <name type="synonym">Calamoichthys calabaricus</name>
    <dbReference type="NCBI Taxonomy" id="27687"/>
    <lineage>
        <taxon>Eukaryota</taxon>
        <taxon>Metazoa</taxon>
        <taxon>Chordata</taxon>
        <taxon>Craniata</taxon>
        <taxon>Vertebrata</taxon>
        <taxon>Euteleostomi</taxon>
        <taxon>Actinopterygii</taxon>
        <taxon>Polypteriformes</taxon>
        <taxon>Polypteridae</taxon>
        <taxon>Erpetoichthys</taxon>
    </lineage>
</organism>
<dbReference type="Proteomes" id="UP000694620">
    <property type="component" value="Chromosome 4"/>
</dbReference>
<reference evidence="2" key="3">
    <citation type="submission" date="2025-09" db="UniProtKB">
        <authorList>
            <consortium name="Ensembl"/>
        </authorList>
    </citation>
    <scope>IDENTIFICATION</scope>
</reference>
<feature type="transmembrane region" description="Helical" evidence="1">
    <location>
        <begin position="27"/>
        <end position="48"/>
    </location>
</feature>
<keyword evidence="3" id="KW-1185">Reference proteome</keyword>
<sequence length="147" mass="16533">MSLADSNRAARLLLCKLLLPETDEGKACLLTVSWLTWPGVIIPVHLLICFWRYFLWFTFLLDLTGLSSASLMLLEAVSIKLNRSLVVSLNSPSDSRSPRSIPSYLPHLTLCFQLTNCLYKGCDLLYNSLLQTEKELRQSPGTLLQTS</sequence>
<proteinExistence type="predicted"/>
<dbReference type="AlphaFoldDB" id="A0A8C4X961"/>
<keyword evidence="1" id="KW-0812">Transmembrane</keyword>
<dbReference type="GeneTree" id="ENSGT00980000198746"/>
<evidence type="ECO:0000256" key="1">
    <source>
        <dbReference type="SAM" id="Phobius"/>
    </source>
</evidence>
<keyword evidence="1" id="KW-0472">Membrane</keyword>
<accession>A0A8C4X961</accession>
<reference evidence="2" key="2">
    <citation type="submission" date="2025-08" db="UniProtKB">
        <authorList>
            <consortium name="Ensembl"/>
        </authorList>
    </citation>
    <scope>IDENTIFICATION</scope>
</reference>
<dbReference type="Ensembl" id="ENSECRT00000014119.1">
    <property type="protein sequence ID" value="ENSECRP00000013878.1"/>
    <property type="gene ID" value="ENSECRG00000009251.1"/>
</dbReference>
<evidence type="ECO:0000313" key="2">
    <source>
        <dbReference type="Ensembl" id="ENSECRP00000013878.1"/>
    </source>
</evidence>
<reference evidence="2" key="1">
    <citation type="submission" date="2021-06" db="EMBL/GenBank/DDBJ databases">
        <authorList>
            <consortium name="Wellcome Sanger Institute Data Sharing"/>
        </authorList>
    </citation>
    <scope>NUCLEOTIDE SEQUENCE [LARGE SCALE GENOMIC DNA]</scope>
</reference>